<keyword evidence="9" id="KW-1185">Reference proteome</keyword>
<keyword evidence="7" id="KW-0812">Transmembrane</keyword>
<evidence type="ECO:0000256" key="1">
    <source>
        <dbReference type="ARBA" id="ARBA00001971"/>
    </source>
</evidence>
<dbReference type="GeneID" id="27420091"/>
<name>V5EYP8_KALBG</name>
<keyword evidence="6" id="KW-0349">Heme</keyword>
<dbReference type="GO" id="GO:0020037">
    <property type="term" value="F:heme binding"/>
    <property type="evidence" value="ECO:0007669"/>
    <property type="project" value="InterPro"/>
</dbReference>
<comment type="cofactor">
    <cofactor evidence="1 6">
        <name>heme</name>
        <dbReference type="ChEBI" id="CHEBI:30413"/>
    </cofactor>
</comment>
<dbReference type="GO" id="GO:0016705">
    <property type="term" value="F:oxidoreductase activity, acting on paired donors, with incorporation or reduction of molecular oxygen"/>
    <property type="evidence" value="ECO:0007669"/>
    <property type="project" value="InterPro"/>
</dbReference>
<dbReference type="Pfam" id="PF00067">
    <property type="entry name" value="p450"/>
    <property type="match status" value="1"/>
</dbReference>
<keyword evidence="3 6" id="KW-0479">Metal-binding</keyword>
<dbReference type="RefSeq" id="XP_016292913.1">
    <property type="nucleotide sequence ID" value="XM_016437419.1"/>
</dbReference>
<dbReference type="InterPro" id="IPR050121">
    <property type="entry name" value="Cytochrome_P450_monoxygenase"/>
</dbReference>
<evidence type="ECO:0000256" key="2">
    <source>
        <dbReference type="ARBA" id="ARBA00010617"/>
    </source>
</evidence>
<reference evidence="9" key="1">
    <citation type="journal article" date="2013" name="Genome Announc.">
        <title>Draft genome sequence of Pseudozyma brasiliensis sp. nov. strain GHG001, a high producer of endo-1,4-xylanase isolated from an insect pest of sugarcane.</title>
        <authorList>
            <person name="Oliveira J.V.D.C."/>
            <person name="dos Santos R.A.C."/>
            <person name="Borges T.A."/>
            <person name="Riano-Pachon D.M."/>
            <person name="Goldman G.H."/>
        </authorList>
    </citation>
    <scope>NUCLEOTIDE SEQUENCE [LARGE SCALE GENOMIC DNA]</scope>
    <source>
        <strain evidence="9">GHG001</strain>
    </source>
</reference>
<feature type="binding site" description="axial binding residue" evidence="6">
    <location>
        <position position="513"/>
    </location>
    <ligand>
        <name>heme</name>
        <dbReference type="ChEBI" id="CHEBI:30413"/>
    </ligand>
    <ligandPart>
        <name>Fe</name>
        <dbReference type="ChEBI" id="CHEBI:18248"/>
    </ligandPart>
</feature>
<dbReference type="HOGENOM" id="CLU_001570_5_11_1"/>
<feature type="transmembrane region" description="Helical" evidence="7">
    <location>
        <begin position="20"/>
        <end position="38"/>
    </location>
</feature>
<evidence type="ECO:0000256" key="6">
    <source>
        <dbReference type="PIRSR" id="PIRSR602403-1"/>
    </source>
</evidence>
<dbReference type="AlphaFoldDB" id="V5EYP8"/>
<evidence type="ECO:0000313" key="9">
    <source>
        <dbReference type="Proteomes" id="UP000019377"/>
    </source>
</evidence>
<dbReference type="OrthoDB" id="1470350at2759"/>
<dbReference type="GO" id="GO:0004497">
    <property type="term" value="F:monooxygenase activity"/>
    <property type="evidence" value="ECO:0007669"/>
    <property type="project" value="InterPro"/>
</dbReference>
<evidence type="ECO:0000256" key="4">
    <source>
        <dbReference type="ARBA" id="ARBA00023002"/>
    </source>
</evidence>
<dbReference type="GO" id="GO:0005506">
    <property type="term" value="F:iron ion binding"/>
    <property type="evidence" value="ECO:0007669"/>
    <property type="project" value="InterPro"/>
</dbReference>
<dbReference type="OMA" id="CDVFAEN"/>
<dbReference type="InterPro" id="IPR001128">
    <property type="entry name" value="Cyt_P450"/>
</dbReference>
<proteinExistence type="inferred from homology"/>
<dbReference type="Proteomes" id="UP000019377">
    <property type="component" value="Unassembled WGS sequence"/>
</dbReference>
<dbReference type="EMBL" id="KI545862">
    <property type="protein sequence ID" value="EST07924.1"/>
    <property type="molecule type" value="Genomic_DNA"/>
</dbReference>
<dbReference type="PANTHER" id="PTHR24305:SF166">
    <property type="entry name" value="CYTOCHROME P450 12A4, MITOCHONDRIAL-RELATED"/>
    <property type="match status" value="1"/>
</dbReference>
<protein>
    <recommendedName>
        <fullName evidence="10">Cytochrome P450</fullName>
    </recommendedName>
</protein>
<dbReference type="Gene3D" id="1.10.630.10">
    <property type="entry name" value="Cytochrome P450"/>
    <property type="match status" value="1"/>
</dbReference>
<evidence type="ECO:0008006" key="10">
    <source>
        <dbReference type="Google" id="ProtNLM"/>
    </source>
</evidence>
<organism evidence="8 9">
    <name type="scientific">Kalmanozyma brasiliensis (strain GHG001)</name>
    <name type="common">Yeast</name>
    <name type="synonym">Pseudozyma brasiliensis</name>
    <dbReference type="NCBI Taxonomy" id="1365824"/>
    <lineage>
        <taxon>Eukaryota</taxon>
        <taxon>Fungi</taxon>
        <taxon>Dikarya</taxon>
        <taxon>Basidiomycota</taxon>
        <taxon>Ustilaginomycotina</taxon>
        <taxon>Ustilaginomycetes</taxon>
        <taxon>Ustilaginales</taxon>
        <taxon>Ustilaginaceae</taxon>
        <taxon>Kalmanozyma</taxon>
    </lineage>
</organism>
<comment type="similarity">
    <text evidence="2">Belongs to the cytochrome P450 family.</text>
</comment>
<sequence length="580" mass="64492">MVTSAALNHEALLSWTRAHPFASLFTLLVLYITYKLALRPILFPSPYLLLPRPVRASYILGQRVVEAKGSTFTDPTTGTRTLISGPGEVTKHYAQTLHTGVFVFPEPFGGETLHISDPYALNAILSDIDTFQSDLLRSTIIEFIVGNGIVTRYGDAHRKQRRLMAPAFTPAHLKGLMPVFAKYADRMCDKIDRQDGERVDFGEYLDVTMLDIIGLAGFGYDCRALERGRDGSELSSAFNSVNQAAIDFGIGRAIHLGLSAMLYPKACKWPLSEANRRIEKVNRVMDRISMSIVKEAKRSVVAEGEDLGDKKDLLSLLVKSNLSAGAGERMTDREIAGQIQTFMFAGYETSSVTTSWALYFLSRHSTIQSKLRRIIEEVVKDRKGVSLEELSAGMLDYDDVWCDELRYLDHILAETLRLCPPVPGNDREATSDAVLPLMTPVQLKDGRSIDKLVVKKGSRVTIGIKTVNYDRRLFGEDANEFRPERFEDLPQAHADAKLPPYAMYSFVGGPKSCIGSKFALTEMKVLLIAVLARFEVSAEPGLEIRQHQALIVRPRVENATDGPAAGMPLRIKRLPHKTTL</sequence>
<keyword evidence="7" id="KW-1133">Transmembrane helix</keyword>
<dbReference type="eggNOG" id="KOG0157">
    <property type="taxonomic scope" value="Eukaryota"/>
</dbReference>
<dbReference type="PRINTS" id="PR00465">
    <property type="entry name" value="EP450IV"/>
</dbReference>
<dbReference type="SUPFAM" id="SSF48264">
    <property type="entry name" value="Cytochrome P450"/>
    <property type="match status" value="1"/>
</dbReference>
<accession>V5EYP8</accession>
<dbReference type="InterPro" id="IPR002403">
    <property type="entry name" value="Cyt_P450_E_grp-IV"/>
</dbReference>
<keyword evidence="4" id="KW-0560">Oxidoreductase</keyword>
<dbReference type="STRING" id="1365824.V5EYP8"/>
<keyword evidence="5 6" id="KW-0408">Iron</keyword>
<evidence type="ECO:0000256" key="7">
    <source>
        <dbReference type="SAM" id="Phobius"/>
    </source>
</evidence>
<dbReference type="InterPro" id="IPR036396">
    <property type="entry name" value="Cyt_P450_sf"/>
</dbReference>
<evidence type="ECO:0000256" key="3">
    <source>
        <dbReference type="ARBA" id="ARBA00022723"/>
    </source>
</evidence>
<evidence type="ECO:0000256" key="5">
    <source>
        <dbReference type="ARBA" id="ARBA00023004"/>
    </source>
</evidence>
<gene>
    <name evidence="8" type="ORF">PSEUBRA_SCAF2g03022</name>
</gene>
<evidence type="ECO:0000313" key="8">
    <source>
        <dbReference type="EMBL" id="EST07924.1"/>
    </source>
</evidence>
<keyword evidence="7" id="KW-0472">Membrane</keyword>
<dbReference type="PRINTS" id="PR00385">
    <property type="entry name" value="P450"/>
</dbReference>
<dbReference type="PANTHER" id="PTHR24305">
    <property type="entry name" value="CYTOCHROME P450"/>
    <property type="match status" value="1"/>
</dbReference>